<dbReference type="InterPro" id="IPR007168">
    <property type="entry name" value="Phageshock_PspC_N"/>
</dbReference>
<comment type="caution">
    <text evidence="10">The sequence shown here is derived from an EMBL/GenBank/DDBJ whole genome shotgun (WGS) entry which is preliminary data.</text>
</comment>
<dbReference type="Pfam" id="PF04024">
    <property type="entry name" value="PspC"/>
    <property type="match status" value="1"/>
</dbReference>
<sequence>MNKTVNINLGGMIFHIDENAYLKLQNYLSAVKRSFAGASGEDEIIADIEARIAELFSNKMQNERQVIGINEVDEIINIMGQPEDYMVDEDIFDEVPKSNTYNNNKRKLYRDTNNKYVGGVSSGLGHYFGINPIIFRLLFFILTFPTGGVTILIYILLWVLIPEARTTAEKIAMTGDPINIENIEKKIREGFDSASETVKNVDYHKYGNKAQDGISKFFDALGSFFLKLIKVFGKLFGAFLVFIGITTLISLVIGLLTAGSFSVFGFDFSNQIELYDQTSQWPMWLVAISAFFAVGIPAFVIAYLGFKILIKNLRSIGNVTKIILSFVWFLSLIGLIGFGVKSAISTSSQAQVTIKEDLPVTKNDTLKIQMITNENFPTEMYRRGNEQFVYDESDVKHILAQDIRLIVKSTKDSIANIKIRKEAYGNNHQSAKQRALDIDYQYSLENNTLSLNNYLLASPEQKYNEQEVEVTLYLPEGMVMIADENTYYYHRNTDHYNDILENGDEGHYLEVLTGETKCLDCPEKDIHIEETENGRVIINENGLNINISEGDEKGKVIIDGNGIDIDVNNDEESVKVKIDENGIKIKKDND</sequence>
<organism evidence="10 11">
    <name type="scientific">Pseudofulvibacter geojedonensis</name>
    <dbReference type="NCBI Taxonomy" id="1123758"/>
    <lineage>
        <taxon>Bacteria</taxon>
        <taxon>Pseudomonadati</taxon>
        <taxon>Bacteroidota</taxon>
        <taxon>Flavobacteriia</taxon>
        <taxon>Flavobacteriales</taxon>
        <taxon>Flavobacteriaceae</taxon>
        <taxon>Pseudofulvibacter</taxon>
    </lineage>
</organism>
<evidence type="ECO:0000256" key="5">
    <source>
        <dbReference type="ARBA" id="ARBA00023136"/>
    </source>
</evidence>
<evidence type="ECO:0000259" key="9">
    <source>
        <dbReference type="Pfam" id="PF22744"/>
    </source>
</evidence>
<evidence type="ECO:0000256" key="1">
    <source>
        <dbReference type="ARBA" id="ARBA00004162"/>
    </source>
</evidence>
<feature type="transmembrane region" description="Helical" evidence="6">
    <location>
        <begin position="235"/>
        <end position="264"/>
    </location>
</feature>
<feature type="domain" description="PspC-related transmembrane region" evidence="8">
    <location>
        <begin position="204"/>
        <end position="343"/>
    </location>
</feature>
<protein>
    <submittedName>
        <fullName evidence="10">PspC domain-containing protein</fullName>
    </submittedName>
</protein>
<keyword evidence="2" id="KW-1003">Cell membrane</keyword>
<feature type="transmembrane region" description="Helical" evidence="6">
    <location>
        <begin position="322"/>
        <end position="340"/>
    </location>
</feature>
<dbReference type="InterPro" id="IPR052027">
    <property type="entry name" value="PspC"/>
</dbReference>
<evidence type="ECO:0000256" key="2">
    <source>
        <dbReference type="ARBA" id="ARBA00022475"/>
    </source>
</evidence>
<keyword evidence="11" id="KW-1185">Reference proteome</keyword>
<gene>
    <name evidence="10" type="ORF">ACFQ1O_13495</name>
</gene>
<reference evidence="11" key="1">
    <citation type="journal article" date="2019" name="Int. J. Syst. Evol. Microbiol.">
        <title>The Global Catalogue of Microorganisms (GCM) 10K type strain sequencing project: providing services to taxonomists for standard genome sequencing and annotation.</title>
        <authorList>
            <consortium name="The Broad Institute Genomics Platform"/>
            <consortium name="The Broad Institute Genome Sequencing Center for Infectious Disease"/>
            <person name="Wu L."/>
            <person name="Ma J."/>
        </authorList>
    </citation>
    <scope>NUCLEOTIDE SEQUENCE [LARGE SCALE GENOMIC DNA]</scope>
    <source>
        <strain evidence="11">CCUG 62114</strain>
    </source>
</reference>
<keyword evidence="3 6" id="KW-0812">Transmembrane</keyword>
<dbReference type="InterPro" id="IPR054321">
    <property type="entry name" value="PspC-rel_TM"/>
</dbReference>
<accession>A0ABW3I5C6</accession>
<evidence type="ECO:0000256" key="4">
    <source>
        <dbReference type="ARBA" id="ARBA00022989"/>
    </source>
</evidence>
<dbReference type="Proteomes" id="UP001596997">
    <property type="component" value="Unassembled WGS sequence"/>
</dbReference>
<keyword evidence="4 6" id="KW-1133">Transmembrane helix</keyword>
<feature type="domain" description="Phage shock protein PspC N-terminal" evidence="7">
    <location>
        <begin position="106"/>
        <end position="164"/>
    </location>
</feature>
<name>A0ABW3I5C6_9FLAO</name>
<keyword evidence="5 6" id="KW-0472">Membrane</keyword>
<dbReference type="PANTHER" id="PTHR33885">
    <property type="entry name" value="PHAGE SHOCK PROTEIN C"/>
    <property type="match status" value="1"/>
</dbReference>
<comment type="subcellular location">
    <subcellularLocation>
        <location evidence="1">Cell membrane</location>
        <topology evidence="1">Single-pass membrane protein</topology>
    </subcellularLocation>
</comment>
<proteinExistence type="predicted"/>
<dbReference type="Pfam" id="PF22571">
    <property type="entry name" value="LiaI-LiaF-TM_PspC"/>
    <property type="match status" value="1"/>
</dbReference>
<dbReference type="InterPro" id="IPR054319">
    <property type="entry name" value="PspC-rel_ToastRack"/>
</dbReference>
<dbReference type="EMBL" id="JBHTJM010000010">
    <property type="protein sequence ID" value="MFD0965025.1"/>
    <property type="molecule type" value="Genomic_DNA"/>
</dbReference>
<evidence type="ECO:0000259" key="8">
    <source>
        <dbReference type="Pfam" id="PF22571"/>
    </source>
</evidence>
<evidence type="ECO:0000313" key="11">
    <source>
        <dbReference type="Proteomes" id="UP001596997"/>
    </source>
</evidence>
<dbReference type="Pfam" id="PF22744">
    <property type="entry name" value="Toast-rack_PspC-Cterm"/>
    <property type="match status" value="1"/>
</dbReference>
<feature type="transmembrane region" description="Helical" evidence="6">
    <location>
        <begin position="284"/>
        <end position="310"/>
    </location>
</feature>
<feature type="transmembrane region" description="Helical" evidence="6">
    <location>
        <begin position="137"/>
        <end position="161"/>
    </location>
</feature>
<feature type="domain" description="PspC-related ToastRack" evidence="9">
    <location>
        <begin position="389"/>
        <end position="524"/>
    </location>
</feature>
<dbReference type="PANTHER" id="PTHR33885:SF3">
    <property type="entry name" value="PHAGE SHOCK PROTEIN C"/>
    <property type="match status" value="1"/>
</dbReference>
<evidence type="ECO:0000259" key="7">
    <source>
        <dbReference type="Pfam" id="PF04024"/>
    </source>
</evidence>
<dbReference type="RefSeq" id="WP_377716770.1">
    <property type="nucleotide sequence ID" value="NZ_JBHTJM010000010.1"/>
</dbReference>
<evidence type="ECO:0000256" key="6">
    <source>
        <dbReference type="SAM" id="Phobius"/>
    </source>
</evidence>
<evidence type="ECO:0000313" key="10">
    <source>
        <dbReference type="EMBL" id="MFD0965025.1"/>
    </source>
</evidence>
<evidence type="ECO:0000256" key="3">
    <source>
        <dbReference type="ARBA" id="ARBA00022692"/>
    </source>
</evidence>